<keyword evidence="2" id="KW-0378">Hydrolase</keyword>
<name>A0ABT3X3F8_9BACL</name>
<evidence type="ECO:0000256" key="2">
    <source>
        <dbReference type="ARBA" id="ARBA00022801"/>
    </source>
</evidence>
<evidence type="ECO:0000313" key="4">
    <source>
        <dbReference type="EMBL" id="MCX7571424.1"/>
    </source>
</evidence>
<dbReference type="PANTHER" id="PTHR31302:SF31">
    <property type="entry name" value="PHOSPHODIESTERASE YAEI"/>
    <property type="match status" value="1"/>
</dbReference>
<organism evidence="4 5">
    <name type="scientific">Tumebacillus lacus</name>
    <dbReference type="NCBI Taxonomy" id="2995335"/>
    <lineage>
        <taxon>Bacteria</taxon>
        <taxon>Bacillati</taxon>
        <taxon>Bacillota</taxon>
        <taxon>Bacilli</taxon>
        <taxon>Bacillales</taxon>
        <taxon>Alicyclobacillaceae</taxon>
        <taxon>Tumebacillus</taxon>
    </lineage>
</organism>
<comment type="caution">
    <text evidence="4">The sequence shown here is derived from an EMBL/GenBank/DDBJ whole genome shotgun (WGS) entry which is preliminary data.</text>
</comment>
<dbReference type="Pfam" id="PF00149">
    <property type="entry name" value="Metallophos"/>
    <property type="match status" value="1"/>
</dbReference>
<dbReference type="InterPro" id="IPR004843">
    <property type="entry name" value="Calcineurin-like_PHP"/>
</dbReference>
<dbReference type="EMBL" id="JAPMLT010000010">
    <property type="protein sequence ID" value="MCX7571424.1"/>
    <property type="molecule type" value="Genomic_DNA"/>
</dbReference>
<dbReference type="InterPro" id="IPR051158">
    <property type="entry name" value="Metallophosphoesterase_sf"/>
</dbReference>
<dbReference type="RefSeq" id="WP_267152672.1">
    <property type="nucleotide sequence ID" value="NZ_JAPMLT010000010.1"/>
</dbReference>
<feature type="domain" description="Calcineurin-like phosphoesterase" evidence="3">
    <location>
        <begin position="44"/>
        <end position="203"/>
    </location>
</feature>
<proteinExistence type="predicted"/>
<sequence length="280" mass="31701">MWILMLISAIVGLLIARISYETRWTRVAEVEVRTARLKGREEVKILQVTDLHNLALSDDVLLQLSAMRPDLIAITGDLIDGDEKDFSRVYRLIDALCQTGAPMYFCSGNNDWEHKRYREMLQEMQQRGVRVLGNTHTTLTVGDVTLNIAGVDDPHTRRDNLDKAWEGMEREGRFTLLLAHDPMIIRRELHALADLILSGHTHGGQIRFPFFGALVAPGQKLFPDYDKGIFPLKNGTILYIDSGLGTSRLPIRFLNQSQVTLLHVRGDSDFLGDHPFLSIE</sequence>
<gene>
    <name evidence="4" type="ORF">OS242_15850</name>
</gene>
<accession>A0ABT3X3F8</accession>
<dbReference type="Proteomes" id="UP001208017">
    <property type="component" value="Unassembled WGS sequence"/>
</dbReference>
<protein>
    <submittedName>
        <fullName evidence="4">Metallophosphoesterase</fullName>
    </submittedName>
</protein>
<dbReference type="Gene3D" id="3.60.21.10">
    <property type="match status" value="1"/>
</dbReference>
<evidence type="ECO:0000259" key="3">
    <source>
        <dbReference type="Pfam" id="PF00149"/>
    </source>
</evidence>
<evidence type="ECO:0000256" key="1">
    <source>
        <dbReference type="ARBA" id="ARBA00022723"/>
    </source>
</evidence>
<evidence type="ECO:0000313" key="5">
    <source>
        <dbReference type="Proteomes" id="UP001208017"/>
    </source>
</evidence>
<dbReference type="PANTHER" id="PTHR31302">
    <property type="entry name" value="TRANSMEMBRANE PROTEIN WITH METALLOPHOSPHOESTERASE DOMAIN-RELATED"/>
    <property type="match status" value="1"/>
</dbReference>
<dbReference type="SUPFAM" id="SSF56300">
    <property type="entry name" value="Metallo-dependent phosphatases"/>
    <property type="match status" value="1"/>
</dbReference>
<keyword evidence="5" id="KW-1185">Reference proteome</keyword>
<reference evidence="4 5" key="1">
    <citation type="submission" date="2022-11" db="EMBL/GenBank/DDBJ databases">
        <title>Study of microbial diversity in lake waters.</title>
        <authorList>
            <person name="Zhang J."/>
        </authorList>
    </citation>
    <scope>NUCLEOTIDE SEQUENCE [LARGE SCALE GENOMIC DNA]</scope>
    <source>
        <strain evidence="4 5">DT12</strain>
    </source>
</reference>
<dbReference type="CDD" id="cd07385">
    <property type="entry name" value="MPP_YkuE_C"/>
    <property type="match status" value="1"/>
</dbReference>
<dbReference type="InterPro" id="IPR029052">
    <property type="entry name" value="Metallo-depent_PP-like"/>
</dbReference>
<keyword evidence="1" id="KW-0479">Metal-binding</keyword>